<proteinExistence type="predicted"/>
<dbReference type="RefSeq" id="WP_250943780.1">
    <property type="nucleotide sequence ID" value="NZ_JAMQAY010000001.1"/>
</dbReference>
<keyword evidence="3" id="KW-1185">Reference proteome</keyword>
<sequence>MESEVILLATNPPKGDGHRNGAVKDRSQVFNPKTETWTKRGPDGKFMDGKKDGSPFKGVRKEK</sequence>
<organism evidence="2 3">
    <name type="scientific">Ciceribacter sichuanensis</name>
    <dbReference type="NCBI Taxonomy" id="2949647"/>
    <lineage>
        <taxon>Bacteria</taxon>
        <taxon>Pseudomonadati</taxon>
        <taxon>Pseudomonadota</taxon>
        <taxon>Alphaproteobacteria</taxon>
        <taxon>Hyphomicrobiales</taxon>
        <taxon>Rhizobiaceae</taxon>
        <taxon>Ciceribacter</taxon>
    </lineage>
</organism>
<gene>
    <name evidence="2" type="ORF">NBH20_01840</name>
</gene>
<accession>A0ABT0V4H3</accession>
<feature type="compositionally biased region" description="Basic and acidic residues" evidence="1">
    <location>
        <begin position="15"/>
        <end position="27"/>
    </location>
</feature>
<feature type="compositionally biased region" description="Basic and acidic residues" evidence="1">
    <location>
        <begin position="36"/>
        <end position="63"/>
    </location>
</feature>
<comment type="caution">
    <text evidence="2">The sequence shown here is derived from an EMBL/GenBank/DDBJ whole genome shotgun (WGS) entry which is preliminary data.</text>
</comment>
<evidence type="ECO:0000313" key="3">
    <source>
        <dbReference type="Proteomes" id="UP001155079"/>
    </source>
</evidence>
<feature type="region of interest" description="Disordered" evidence="1">
    <location>
        <begin position="1"/>
        <end position="63"/>
    </location>
</feature>
<name>A0ABT0V4H3_9HYPH</name>
<dbReference type="EMBL" id="JAMQAY010000001">
    <property type="protein sequence ID" value="MCM2399882.1"/>
    <property type="molecule type" value="Genomic_DNA"/>
</dbReference>
<reference evidence="2 3" key="1">
    <citation type="submission" date="2022-06" db="EMBL/GenBank/DDBJ databases">
        <authorList>
            <person name="Sun Q."/>
        </authorList>
    </citation>
    <scope>NUCLEOTIDE SEQUENCE [LARGE SCALE GENOMIC DNA]</scope>
    <source>
        <strain evidence="2 3">S153</strain>
    </source>
</reference>
<protein>
    <submittedName>
        <fullName evidence="2">Uncharacterized protein</fullName>
    </submittedName>
</protein>
<evidence type="ECO:0000256" key="1">
    <source>
        <dbReference type="SAM" id="MobiDB-lite"/>
    </source>
</evidence>
<evidence type="ECO:0000313" key="2">
    <source>
        <dbReference type="EMBL" id="MCM2399882.1"/>
    </source>
</evidence>
<dbReference type="Proteomes" id="UP001155079">
    <property type="component" value="Unassembled WGS sequence"/>
</dbReference>